<comment type="caution">
    <text evidence="3">The sequence shown here is derived from an EMBL/GenBank/DDBJ whole genome shotgun (WGS) entry which is preliminary data.</text>
</comment>
<feature type="domain" description="Alpha/beta hydrolase fold-3" evidence="2">
    <location>
        <begin position="77"/>
        <end position="287"/>
    </location>
</feature>
<dbReference type="PANTHER" id="PTHR48081">
    <property type="entry name" value="AB HYDROLASE SUPERFAMILY PROTEIN C4A8.06C"/>
    <property type="match status" value="1"/>
</dbReference>
<dbReference type="AlphaFoldDB" id="A0A4R3K250"/>
<sequence>MAINPTARKILKALSFDGIEVEASRHLADLKRLDPLKIFYRKINYPIYNGEFEIPTRIFFPHESAFENGGPNLYKVMLFIHGGGWVTESVDNYERICARLANATEQVVVSIDYRLAPENKFPTGLEDCYAVARAVFTNRFILNTDPEDITLIGDSAGGNLTAALSLMARDRGEFIPKRQILIYPAVYNDYSENSPFDSVRENGTDYLLTAGKMRDYIDFYAGSEEDKKNPYFAPLLEEDLSNQPDTLIITAEYDPLRDEGEAYGLRLEEAGNHVEIRRIKDALHGYFALGIKNFHVKESFDYINRFLGNEPEGEV</sequence>
<dbReference type="GO" id="GO:0016787">
    <property type="term" value="F:hydrolase activity"/>
    <property type="evidence" value="ECO:0007669"/>
    <property type="project" value="UniProtKB-KW"/>
</dbReference>
<evidence type="ECO:0000313" key="4">
    <source>
        <dbReference type="Proteomes" id="UP000295726"/>
    </source>
</evidence>
<dbReference type="RefSeq" id="WP_132382973.1">
    <property type="nucleotide sequence ID" value="NZ_DAIPCY010000050.1"/>
</dbReference>
<evidence type="ECO:0000256" key="1">
    <source>
        <dbReference type="ARBA" id="ARBA00022801"/>
    </source>
</evidence>
<dbReference type="Proteomes" id="UP000295726">
    <property type="component" value="Unassembled WGS sequence"/>
</dbReference>
<keyword evidence="1" id="KW-0378">Hydrolase</keyword>
<dbReference type="InterPro" id="IPR029058">
    <property type="entry name" value="AB_hydrolase_fold"/>
</dbReference>
<dbReference type="Pfam" id="PF07859">
    <property type="entry name" value="Abhydrolase_3"/>
    <property type="match status" value="1"/>
</dbReference>
<dbReference type="InterPro" id="IPR050300">
    <property type="entry name" value="GDXG_lipolytic_enzyme"/>
</dbReference>
<dbReference type="InterPro" id="IPR013094">
    <property type="entry name" value="AB_hydrolase_3"/>
</dbReference>
<reference evidence="3 4" key="1">
    <citation type="submission" date="2019-03" db="EMBL/GenBank/DDBJ databases">
        <title>Genomic Encyclopedia of Type Strains, Phase IV (KMG-IV): sequencing the most valuable type-strain genomes for metagenomic binning, comparative biology and taxonomic classification.</title>
        <authorList>
            <person name="Goeker M."/>
        </authorList>
    </citation>
    <scope>NUCLEOTIDE SEQUENCE [LARGE SCALE GENOMIC DNA]</scope>
    <source>
        <strain evidence="3 4">DSM 29489</strain>
    </source>
</reference>
<keyword evidence="4" id="KW-1185">Reference proteome</keyword>
<proteinExistence type="predicted"/>
<organism evidence="3 4">
    <name type="scientific">Muricomes intestini</name>
    <dbReference type="NCBI Taxonomy" id="1796634"/>
    <lineage>
        <taxon>Bacteria</taxon>
        <taxon>Bacillati</taxon>
        <taxon>Bacillota</taxon>
        <taxon>Clostridia</taxon>
        <taxon>Lachnospirales</taxon>
        <taxon>Lachnospiraceae</taxon>
        <taxon>Muricomes</taxon>
    </lineage>
</organism>
<dbReference type="EMBL" id="SLZZ01000025">
    <property type="protein sequence ID" value="TCS76186.1"/>
    <property type="molecule type" value="Genomic_DNA"/>
</dbReference>
<evidence type="ECO:0000259" key="2">
    <source>
        <dbReference type="Pfam" id="PF07859"/>
    </source>
</evidence>
<accession>A0A4R3K250</accession>
<dbReference type="Gene3D" id="3.40.50.1820">
    <property type="entry name" value="alpha/beta hydrolase"/>
    <property type="match status" value="1"/>
</dbReference>
<gene>
    <name evidence="3" type="ORF">EDD59_1258</name>
</gene>
<dbReference type="PANTHER" id="PTHR48081:SF8">
    <property type="entry name" value="ALPHA_BETA HYDROLASE FOLD-3 DOMAIN-CONTAINING PROTEIN-RELATED"/>
    <property type="match status" value="1"/>
</dbReference>
<name>A0A4R3K250_9FIRM</name>
<protein>
    <submittedName>
        <fullName evidence="3">Acetyl esterase/lipase</fullName>
    </submittedName>
</protein>
<evidence type="ECO:0000313" key="3">
    <source>
        <dbReference type="EMBL" id="TCS76186.1"/>
    </source>
</evidence>
<dbReference type="SUPFAM" id="SSF53474">
    <property type="entry name" value="alpha/beta-Hydrolases"/>
    <property type="match status" value="1"/>
</dbReference>
<dbReference type="OrthoDB" id="24847at2"/>